<gene>
    <name evidence="1" type="ORF">g.6187</name>
</gene>
<feature type="non-terminal residue" evidence="1">
    <location>
        <position position="1"/>
    </location>
</feature>
<evidence type="ECO:0000313" key="1">
    <source>
        <dbReference type="EMBL" id="JAT20949.1"/>
    </source>
</evidence>
<organism evidence="1">
    <name type="scientific">Graphocephala atropunctata</name>
    <dbReference type="NCBI Taxonomy" id="36148"/>
    <lineage>
        <taxon>Eukaryota</taxon>
        <taxon>Metazoa</taxon>
        <taxon>Ecdysozoa</taxon>
        <taxon>Arthropoda</taxon>
        <taxon>Hexapoda</taxon>
        <taxon>Insecta</taxon>
        <taxon>Pterygota</taxon>
        <taxon>Neoptera</taxon>
        <taxon>Paraneoptera</taxon>
        <taxon>Hemiptera</taxon>
        <taxon>Auchenorrhyncha</taxon>
        <taxon>Membracoidea</taxon>
        <taxon>Cicadellidae</taxon>
        <taxon>Cicadellinae</taxon>
        <taxon>Cicadellini</taxon>
        <taxon>Graphocephala</taxon>
    </lineage>
</organism>
<sequence>RKKKSKEGTSKFGRLNKAFLCYYAIYNPVKYFKYKPLTKKQNENKHSRTFLSSQILKIKICFLKYNKSLNYKSKDLLIKKINDRQFLDTHKVYIHDQRSCESETHPELPYYKNEHSAESLKSFINGFCFDTPLLEQQSEISSLLEDIPMGRDHEISAFDTLVILISSDHSSKPSTLTKIPRNCKIHE</sequence>
<proteinExistence type="predicted"/>
<name>A0A1B6LB69_9HEMI</name>
<protein>
    <submittedName>
        <fullName evidence="1">Uncharacterized protein</fullName>
    </submittedName>
</protein>
<reference evidence="1" key="1">
    <citation type="submission" date="2015-11" db="EMBL/GenBank/DDBJ databases">
        <title>De novo transcriptome assembly of four potential Pierce s Disease insect vectors from Arizona vineyards.</title>
        <authorList>
            <person name="Tassone E.E."/>
        </authorList>
    </citation>
    <scope>NUCLEOTIDE SEQUENCE</scope>
</reference>
<dbReference type="AlphaFoldDB" id="A0A1B6LB69"/>
<accession>A0A1B6LB69</accession>
<dbReference type="EMBL" id="GEBQ01019028">
    <property type="protein sequence ID" value="JAT20949.1"/>
    <property type="molecule type" value="Transcribed_RNA"/>
</dbReference>